<keyword evidence="7 14" id="KW-0227">DNA damage</keyword>
<dbReference type="Proteomes" id="UP000808388">
    <property type="component" value="Unassembled WGS sequence"/>
</dbReference>
<keyword evidence="6 14" id="KW-0479">Metal-binding</keyword>
<evidence type="ECO:0000256" key="2">
    <source>
        <dbReference type="ARBA" id="ARBA00012722"/>
    </source>
</evidence>
<keyword evidence="8 14" id="KW-0862">Zinc</keyword>
<dbReference type="PROSITE" id="PS50172">
    <property type="entry name" value="BRCT"/>
    <property type="match status" value="1"/>
</dbReference>
<dbReference type="NCBIfam" id="NF005932">
    <property type="entry name" value="PRK07956.1"/>
    <property type="match status" value="1"/>
</dbReference>
<dbReference type="InterPro" id="IPR013839">
    <property type="entry name" value="DNAligase_adenylation"/>
</dbReference>
<dbReference type="InterPro" id="IPR003583">
    <property type="entry name" value="Hlx-hairpin-Hlx_DNA-bd_motif"/>
</dbReference>
<feature type="binding site" evidence="14">
    <location>
        <position position="114"/>
    </location>
    <ligand>
        <name>NAD(+)</name>
        <dbReference type="ChEBI" id="CHEBI:57540"/>
    </ligand>
</feature>
<dbReference type="InterPro" id="IPR001679">
    <property type="entry name" value="DNA_ligase"/>
</dbReference>
<evidence type="ECO:0000256" key="11">
    <source>
        <dbReference type="ARBA" id="ARBA00023204"/>
    </source>
</evidence>
<dbReference type="CDD" id="cd17748">
    <property type="entry name" value="BRCT_DNA_ligase_like"/>
    <property type="match status" value="1"/>
</dbReference>
<dbReference type="InterPro" id="IPR036420">
    <property type="entry name" value="BRCT_dom_sf"/>
</dbReference>
<keyword evidence="14" id="KW-0464">Manganese</keyword>
<dbReference type="SUPFAM" id="SSF52113">
    <property type="entry name" value="BRCT domain"/>
    <property type="match status" value="1"/>
</dbReference>
<evidence type="ECO:0000259" key="15">
    <source>
        <dbReference type="PROSITE" id="PS50172"/>
    </source>
</evidence>
<feature type="binding site" evidence="14">
    <location>
        <position position="452"/>
    </location>
    <ligand>
        <name>Zn(2+)</name>
        <dbReference type="ChEBI" id="CHEBI:29105"/>
    </ligand>
</feature>
<dbReference type="PIRSF" id="PIRSF001604">
    <property type="entry name" value="LigA"/>
    <property type="match status" value="1"/>
</dbReference>
<dbReference type="Pfam" id="PF03119">
    <property type="entry name" value="DNA_ligase_ZBD"/>
    <property type="match status" value="1"/>
</dbReference>
<dbReference type="Gene3D" id="3.30.470.30">
    <property type="entry name" value="DNA ligase/mRNA capping enzyme"/>
    <property type="match status" value="1"/>
</dbReference>
<dbReference type="SUPFAM" id="SSF47781">
    <property type="entry name" value="RuvA domain 2-like"/>
    <property type="match status" value="1"/>
</dbReference>
<dbReference type="Gene3D" id="1.10.150.20">
    <property type="entry name" value="5' to 3' exonuclease, C-terminal subdomain"/>
    <property type="match status" value="2"/>
</dbReference>
<comment type="similarity">
    <text evidence="13 14">Belongs to the NAD-dependent DNA ligase family. LigA subfamily.</text>
</comment>
<evidence type="ECO:0000256" key="8">
    <source>
        <dbReference type="ARBA" id="ARBA00022833"/>
    </source>
</evidence>
<dbReference type="InterPro" id="IPR013840">
    <property type="entry name" value="DNAligase_N"/>
</dbReference>
<dbReference type="GO" id="GO:0006260">
    <property type="term" value="P:DNA replication"/>
    <property type="evidence" value="ECO:0007669"/>
    <property type="project" value="UniProtKB-KW"/>
</dbReference>
<feature type="active site" description="N6-AMP-lysine intermediate" evidence="14">
    <location>
        <position position="116"/>
    </location>
</feature>
<evidence type="ECO:0000256" key="7">
    <source>
        <dbReference type="ARBA" id="ARBA00022763"/>
    </source>
</evidence>
<dbReference type="InterPro" id="IPR001357">
    <property type="entry name" value="BRCT_dom"/>
</dbReference>
<dbReference type="GO" id="GO:0003911">
    <property type="term" value="F:DNA ligase (NAD+) activity"/>
    <property type="evidence" value="ECO:0007669"/>
    <property type="project" value="UniProtKB-UniRule"/>
</dbReference>
<accession>A0A9D6LPN5</accession>
<organism evidence="16 17">
    <name type="scientific">Candidatus Sungiibacteriota bacterium</name>
    <dbReference type="NCBI Taxonomy" id="2750080"/>
    <lineage>
        <taxon>Bacteria</taxon>
        <taxon>Candidatus Sungiibacteriota</taxon>
    </lineage>
</organism>
<feature type="binding site" evidence="14">
    <location>
        <begin position="83"/>
        <end position="84"/>
    </location>
    <ligand>
        <name>NAD(+)</name>
        <dbReference type="ChEBI" id="CHEBI:57540"/>
    </ligand>
</feature>
<proteinExistence type="inferred from homology"/>
<keyword evidence="9 14" id="KW-0460">Magnesium</keyword>
<dbReference type="Pfam" id="PF12826">
    <property type="entry name" value="HHH_2"/>
    <property type="match status" value="1"/>
</dbReference>
<sequence>MEKAKATEEIKRLKKEVNYHRYLYHVLDRQEISDAALDSLKHRLKKLEDEFPEFASADSPTQRVAGRPLEKFTKVPHRTKMLSLNDAFSHDELRDWEKRLRRIDPRIKPEYFAEIKVDGFAVSLEYEHGKLIRASTRGDGQVGEEVTANVRTVEAIPLELLSTHDHQAAEVKKIFKDFPRVCQATKTIPRLLEVRGEIYMTKAAFLTVNQDQKKKNLPLYANPRNIAAGSIRQLDPKIAASRNLEFLAYDVVTDLNQATHEEGHLIAKVFGFKTMDLVKRAPSLDETIQFIMAIGEKREKLPFLIDGVVVQINHKRDFERLGIAGKAPRGAIAYKFPAAEATTVLKNIILQVGRRGTLTPVALLEPVGIGGVTVSRATLHNQAEIRRLGVKIGDTVVVERAGDVIPHVKSVLLRLRPKNAKEFRMPNHCPVCKKPVVQNPGEVAYRCVNPHCPAIHREGTYHFVSRRGFDIQGLGQKTIDVLLDQGLIQDAADLFVLKEGDIAVLERFGEKSAANIISSIQDRKRVPLSRFIYALGIPHVGEETALDLARRFGRLKQLAEASLGKLQAIPDVGEVVARSIYGWFRAPHAKNFLKKLDRVGVEAVGEKIKTSSARLKGKTFVLTGGLENLSRDAAKDKIRELGGEISGNVSKNTDFVVAGSDPGSKYEKARLLGVKIISEAEFLKLIG</sequence>
<dbReference type="InterPro" id="IPR012340">
    <property type="entry name" value="NA-bd_OB-fold"/>
</dbReference>
<feature type="binding site" evidence="14">
    <location>
        <position position="335"/>
    </location>
    <ligand>
        <name>NAD(+)</name>
        <dbReference type="ChEBI" id="CHEBI:57540"/>
    </ligand>
</feature>
<evidence type="ECO:0000256" key="1">
    <source>
        <dbReference type="ARBA" id="ARBA00004067"/>
    </source>
</evidence>
<dbReference type="FunFam" id="2.40.50.140:FF:000012">
    <property type="entry name" value="DNA ligase"/>
    <property type="match status" value="1"/>
</dbReference>
<keyword evidence="10 14" id="KW-0520">NAD</keyword>
<dbReference type="InterPro" id="IPR010994">
    <property type="entry name" value="RuvA_2-like"/>
</dbReference>
<dbReference type="SMART" id="SM00278">
    <property type="entry name" value="HhH1"/>
    <property type="match status" value="3"/>
</dbReference>
<evidence type="ECO:0000256" key="3">
    <source>
        <dbReference type="ARBA" id="ARBA00013308"/>
    </source>
</evidence>
<gene>
    <name evidence="14 16" type="primary">ligA</name>
    <name evidence="16" type="ORF">HY220_01705</name>
</gene>
<dbReference type="CDD" id="cd00114">
    <property type="entry name" value="LIGANc"/>
    <property type="match status" value="1"/>
</dbReference>
<feature type="binding site" evidence="14">
    <location>
        <position position="447"/>
    </location>
    <ligand>
        <name>Zn(2+)</name>
        <dbReference type="ChEBI" id="CHEBI:29105"/>
    </ligand>
</feature>
<feature type="binding site" evidence="14">
    <location>
        <position position="137"/>
    </location>
    <ligand>
        <name>NAD(+)</name>
        <dbReference type="ChEBI" id="CHEBI:57540"/>
    </ligand>
</feature>
<dbReference type="SMART" id="SM00532">
    <property type="entry name" value="LIGANc"/>
    <property type="match status" value="1"/>
</dbReference>
<feature type="binding site" evidence="14">
    <location>
        <position position="197"/>
    </location>
    <ligand>
        <name>NAD(+)</name>
        <dbReference type="ChEBI" id="CHEBI:57540"/>
    </ligand>
</feature>
<dbReference type="FunFam" id="1.10.150.20:FF:000006">
    <property type="entry name" value="DNA ligase"/>
    <property type="match status" value="1"/>
</dbReference>
<dbReference type="PANTHER" id="PTHR23389:SF9">
    <property type="entry name" value="DNA LIGASE"/>
    <property type="match status" value="1"/>
</dbReference>
<dbReference type="PANTHER" id="PTHR23389">
    <property type="entry name" value="CHROMOSOME TRANSMISSION FIDELITY FACTOR 18"/>
    <property type="match status" value="1"/>
</dbReference>
<dbReference type="Pfam" id="PF14520">
    <property type="entry name" value="HHH_5"/>
    <property type="match status" value="1"/>
</dbReference>
<comment type="caution">
    <text evidence="16">The sequence shown here is derived from an EMBL/GenBank/DDBJ whole genome shotgun (WGS) entry which is preliminary data.</text>
</comment>
<dbReference type="InterPro" id="IPR004149">
    <property type="entry name" value="Znf_DNAligase_C4"/>
</dbReference>
<comment type="cofactor">
    <cofactor evidence="14">
        <name>Mg(2+)</name>
        <dbReference type="ChEBI" id="CHEBI:18420"/>
    </cofactor>
    <cofactor evidence="14">
        <name>Mn(2+)</name>
        <dbReference type="ChEBI" id="CHEBI:29035"/>
    </cofactor>
</comment>
<comment type="function">
    <text evidence="1 14">DNA ligase that catalyzes the formation of phosphodiester linkages between 5'-phosphoryl and 3'-hydroxyl groups in double-stranded DNA using NAD as a coenzyme and as the energy source for the reaction. It is essential for DNA replication and repair of damaged DNA.</text>
</comment>
<feature type="binding site" evidence="14">
    <location>
        <position position="432"/>
    </location>
    <ligand>
        <name>Zn(2+)</name>
        <dbReference type="ChEBI" id="CHEBI:29105"/>
    </ligand>
</feature>
<dbReference type="Gene3D" id="6.20.10.30">
    <property type="match status" value="1"/>
</dbReference>
<evidence type="ECO:0000256" key="4">
    <source>
        <dbReference type="ARBA" id="ARBA00022598"/>
    </source>
</evidence>
<dbReference type="SUPFAM" id="SSF56091">
    <property type="entry name" value="DNA ligase/mRNA capping enzyme, catalytic domain"/>
    <property type="match status" value="1"/>
</dbReference>
<dbReference type="InterPro" id="IPR004150">
    <property type="entry name" value="NAD_DNA_ligase_OB"/>
</dbReference>
<feature type="binding site" evidence="14">
    <location>
        <position position="429"/>
    </location>
    <ligand>
        <name>Zn(2+)</name>
        <dbReference type="ChEBI" id="CHEBI:29105"/>
    </ligand>
</feature>
<dbReference type="Pfam" id="PF03120">
    <property type="entry name" value="OB_DNA_ligase"/>
    <property type="match status" value="1"/>
</dbReference>
<evidence type="ECO:0000313" key="17">
    <source>
        <dbReference type="Proteomes" id="UP000808388"/>
    </source>
</evidence>
<dbReference type="GO" id="GO:0006281">
    <property type="term" value="P:DNA repair"/>
    <property type="evidence" value="ECO:0007669"/>
    <property type="project" value="UniProtKB-KW"/>
</dbReference>
<dbReference type="HAMAP" id="MF_01588">
    <property type="entry name" value="DNA_ligase_A"/>
    <property type="match status" value="1"/>
</dbReference>
<dbReference type="Pfam" id="PF01653">
    <property type="entry name" value="DNA_ligase_aden"/>
    <property type="match status" value="2"/>
</dbReference>
<dbReference type="AlphaFoldDB" id="A0A9D6LPN5"/>
<dbReference type="EC" id="6.5.1.2" evidence="2 14"/>
<evidence type="ECO:0000256" key="6">
    <source>
        <dbReference type="ARBA" id="ARBA00022723"/>
    </source>
</evidence>
<dbReference type="Gene3D" id="2.40.50.140">
    <property type="entry name" value="Nucleic acid-binding proteins"/>
    <property type="match status" value="1"/>
</dbReference>
<comment type="catalytic activity">
    <reaction evidence="12 14">
        <text>NAD(+) + (deoxyribonucleotide)n-3'-hydroxyl + 5'-phospho-(deoxyribonucleotide)m = (deoxyribonucleotide)n+m + AMP + beta-nicotinamide D-nucleotide.</text>
        <dbReference type="EC" id="6.5.1.2"/>
    </reaction>
</comment>
<dbReference type="SUPFAM" id="SSF50249">
    <property type="entry name" value="Nucleic acid-binding proteins"/>
    <property type="match status" value="1"/>
</dbReference>
<dbReference type="InterPro" id="IPR041663">
    <property type="entry name" value="DisA/LigA_HHH"/>
</dbReference>
<dbReference type="FunFam" id="1.10.150.20:FF:000007">
    <property type="entry name" value="DNA ligase"/>
    <property type="match status" value="1"/>
</dbReference>
<feature type="domain" description="BRCT" evidence="15">
    <location>
        <begin position="610"/>
        <end position="687"/>
    </location>
</feature>
<dbReference type="NCBIfam" id="TIGR00575">
    <property type="entry name" value="dnlj"/>
    <property type="match status" value="1"/>
</dbReference>
<evidence type="ECO:0000313" key="16">
    <source>
        <dbReference type="EMBL" id="MBI3627448.1"/>
    </source>
</evidence>
<keyword evidence="4 14" id="KW-0436">Ligase</keyword>
<evidence type="ECO:0000256" key="14">
    <source>
        <dbReference type="HAMAP-Rule" id="MF_01588"/>
    </source>
</evidence>
<keyword evidence="5 14" id="KW-0235">DNA replication</keyword>
<evidence type="ECO:0000256" key="5">
    <source>
        <dbReference type="ARBA" id="ARBA00022705"/>
    </source>
</evidence>
<comment type="caution">
    <text evidence="14">Lacks conserved residue(s) required for the propagation of feature annotation.</text>
</comment>
<dbReference type="EMBL" id="JACQCQ010000007">
    <property type="protein sequence ID" value="MBI3627448.1"/>
    <property type="molecule type" value="Genomic_DNA"/>
</dbReference>
<dbReference type="GO" id="GO:0046872">
    <property type="term" value="F:metal ion binding"/>
    <property type="evidence" value="ECO:0007669"/>
    <property type="project" value="UniProtKB-KW"/>
</dbReference>
<keyword evidence="11 14" id="KW-0234">DNA repair</keyword>
<evidence type="ECO:0000256" key="10">
    <source>
        <dbReference type="ARBA" id="ARBA00023027"/>
    </source>
</evidence>
<dbReference type="Gene3D" id="1.10.287.610">
    <property type="entry name" value="Helix hairpin bin"/>
    <property type="match status" value="1"/>
</dbReference>
<dbReference type="SMART" id="SM00292">
    <property type="entry name" value="BRCT"/>
    <property type="match status" value="1"/>
</dbReference>
<protein>
    <recommendedName>
        <fullName evidence="3 14">DNA ligase</fullName>
        <ecNumber evidence="2 14">6.5.1.2</ecNumber>
    </recommendedName>
    <alternativeName>
        <fullName evidence="14">Polydeoxyribonucleotide synthase [NAD(+)]</fullName>
    </alternativeName>
</protein>
<dbReference type="Pfam" id="PF00533">
    <property type="entry name" value="BRCT"/>
    <property type="match status" value="1"/>
</dbReference>
<dbReference type="Gene3D" id="3.40.50.10190">
    <property type="entry name" value="BRCT domain"/>
    <property type="match status" value="1"/>
</dbReference>
<dbReference type="GO" id="GO:0003677">
    <property type="term" value="F:DNA binding"/>
    <property type="evidence" value="ECO:0007669"/>
    <property type="project" value="InterPro"/>
</dbReference>
<evidence type="ECO:0000256" key="13">
    <source>
        <dbReference type="ARBA" id="ARBA00060881"/>
    </source>
</evidence>
<evidence type="ECO:0000256" key="12">
    <source>
        <dbReference type="ARBA" id="ARBA00034005"/>
    </source>
</evidence>
<reference evidence="16" key="1">
    <citation type="submission" date="2020-07" db="EMBL/GenBank/DDBJ databases">
        <title>Huge and variable diversity of episymbiotic CPR bacteria and DPANN archaea in groundwater ecosystems.</title>
        <authorList>
            <person name="He C.Y."/>
            <person name="Keren R."/>
            <person name="Whittaker M."/>
            <person name="Farag I.F."/>
            <person name="Doudna J."/>
            <person name="Cate J.H.D."/>
            <person name="Banfield J.F."/>
        </authorList>
    </citation>
    <scope>NUCLEOTIDE SEQUENCE</scope>
    <source>
        <strain evidence="16">NC_groundwater_972_Pr1_S-0.2um_49_27</strain>
    </source>
</reference>
<name>A0A9D6LPN5_9BACT</name>
<evidence type="ECO:0000256" key="9">
    <source>
        <dbReference type="ARBA" id="ARBA00022842"/>
    </source>
</evidence>